<sequence>MLARAFANDPAMSYIFPDPRDRAKRLPRLFALLFDADAPGLRLVTGDAQAATLWQRPGTPQASTMDLLRQAIPLVGALGFALPRAMRVGDALDAHAPPERHWYLHIAGVDPSQQGKGLGGASIRDGLARAAADGVPAYLETATESNVALYQSLGFAVTGEWHVPKGGPKFWSMLRAAD</sequence>
<dbReference type="SUPFAM" id="SSF55729">
    <property type="entry name" value="Acyl-CoA N-acyltransferases (Nat)"/>
    <property type="match status" value="1"/>
</dbReference>
<evidence type="ECO:0000259" key="1">
    <source>
        <dbReference type="PROSITE" id="PS51186"/>
    </source>
</evidence>
<dbReference type="OrthoDB" id="7057833at2"/>
<dbReference type="AlphaFoldDB" id="A0A5B8LM99"/>
<feature type="domain" description="N-acetyltransferase" evidence="1">
    <location>
        <begin position="39"/>
        <end position="178"/>
    </location>
</feature>
<reference evidence="2 3" key="1">
    <citation type="submission" date="2019-07" db="EMBL/GenBank/DDBJ databases">
        <title>Full genome sequence of Sphingomonas sp. 4R-6-7(HKS19).</title>
        <authorList>
            <person name="Im W.-T."/>
        </authorList>
    </citation>
    <scope>NUCLEOTIDE SEQUENCE [LARGE SCALE GENOMIC DNA]</scope>
    <source>
        <strain evidence="2 3">HKS19</strain>
    </source>
</reference>
<organism evidence="2 3">
    <name type="scientific">Sphingomonas panacisoli</name>
    <dbReference type="NCBI Taxonomy" id="1813879"/>
    <lineage>
        <taxon>Bacteria</taxon>
        <taxon>Pseudomonadati</taxon>
        <taxon>Pseudomonadota</taxon>
        <taxon>Alphaproteobacteria</taxon>
        <taxon>Sphingomonadales</taxon>
        <taxon>Sphingomonadaceae</taxon>
        <taxon>Sphingomonas</taxon>
    </lineage>
</organism>
<evidence type="ECO:0000313" key="3">
    <source>
        <dbReference type="Proteomes" id="UP000315673"/>
    </source>
</evidence>
<protein>
    <submittedName>
        <fullName evidence="2">GNAT family N-acetyltransferase</fullName>
    </submittedName>
</protein>
<dbReference type="GO" id="GO:0016747">
    <property type="term" value="F:acyltransferase activity, transferring groups other than amino-acyl groups"/>
    <property type="evidence" value="ECO:0007669"/>
    <property type="project" value="InterPro"/>
</dbReference>
<dbReference type="Pfam" id="PF00583">
    <property type="entry name" value="Acetyltransf_1"/>
    <property type="match status" value="1"/>
</dbReference>
<keyword evidence="2" id="KW-0808">Transferase</keyword>
<dbReference type="InterPro" id="IPR000182">
    <property type="entry name" value="GNAT_dom"/>
</dbReference>
<evidence type="ECO:0000313" key="2">
    <source>
        <dbReference type="EMBL" id="QDZ09129.1"/>
    </source>
</evidence>
<accession>A0A5B8LM99</accession>
<dbReference type="PROSITE" id="PS51186">
    <property type="entry name" value="GNAT"/>
    <property type="match status" value="1"/>
</dbReference>
<dbReference type="Proteomes" id="UP000315673">
    <property type="component" value="Chromosome"/>
</dbReference>
<dbReference type="PANTHER" id="PTHR42791:SF1">
    <property type="entry name" value="N-ACETYLTRANSFERASE DOMAIN-CONTAINING PROTEIN"/>
    <property type="match status" value="1"/>
</dbReference>
<dbReference type="Gene3D" id="3.40.630.30">
    <property type="match status" value="1"/>
</dbReference>
<dbReference type="EMBL" id="CP042306">
    <property type="protein sequence ID" value="QDZ09129.1"/>
    <property type="molecule type" value="Genomic_DNA"/>
</dbReference>
<name>A0A5B8LM99_9SPHN</name>
<dbReference type="KEGG" id="spai:FPZ24_09870"/>
<keyword evidence="3" id="KW-1185">Reference proteome</keyword>
<proteinExistence type="predicted"/>
<dbReference type="PANTHER" id="PTHR42791">
    <property type="entry name" value="GNAT FAMILY ACETYLTRANSFERASE"/>
    <property type="match status" value="1"/>
</dbReference>
<gene>
    <name evidence="2" type="ORF">FPZ24_09870</name>
</gene>
<dbReference type="InterPro" id="IPR052523">
    <property type="entry name" value="Trichothecene_AcTrans"/>
</dbReference>
<dbReference type="InterPro" id="IPR016181">
    <property type="entry name" value="Acyl_CoA_acyltransferase"/>
</dbReference>